<evidence type="ECO:0000256" key="2">
    <source>
        <dbReference type="SAM" id="SignalP"/>
    </source>
</evidence>
<gene>
    <name evidence="3" type="ORF">Pma05_52250</name>
</gene>
<evidence type="ECO:0000313" key="4">
    <source>
        <dbReference type="Proteomes" id="UP000621500"/>
    </source>
</evidence>
<dbReference type="PROSITE" id="PS51318">
    <property type="entry name" value="TAT"/>
    <property type="match status" value="1"/>
</dbReference>
<dbReference type="RefSeq" id="WP_239313074.1">
    <property type="nucleotide sequence ID" value="NZ_BONX01000036.1"/>
</dbReference>
<protein>
    <recommendedName>
        <fullName evidence="5">LVIVD repeat-containing protein</fullName>
    </recommendedName>
</protein>
<evidence type="ECO:0008006" key="5">
    <source>
        <dbReference type="Google" id="ProtNLM"/>
    </source>
</evidence>
<organism evidence="3 4">
    <name type="scientific">Plantactinospora mayteni</name>
    <dbReference type="NCBI Taxonomy" id="566021"/>
    <lineage>
        <taxon>Bacteria</taxon>
        <taxon>Bacillati</taxon>
        <taxon>Actinomycetota</taxon>
        <taxon>Actinomycetes</taxon>
        <taxon>Micromonosporales</taxon>
        <taxon>Micromonosporaceae</taxon>
        <taxon>Plantactinospora</taxon>
    </lineage>
</organism>
<keyword evidence="4" id="KW-1185">Reference proteome</keyword>
<dbReference type="Proteomes" id="UP000621500">
    <property type="component" value="Unassembled WGS sequence"/>
</dbReference>
<name>A0ABQ4EVL2_9ACTN</name>
<sequence length="672" mass="70046">MTNRSDRTPGGRRRLVGVTAAAVLLAALLPGTASGQEPAPDPRIGLGPGWLDAQSASSNLELLAHRDKPAGFVNPANPGDFGYAGSDLAFGGEHAFMGNFNGFNVYDISQPANPTLVTSVVCPGGQGDLSVYGNLLFMSVEETRGRLDCGTDPAAGTRFQGVRVFDISDVTTPVQVAAVQTCRGSHTHTLVTDPDDSANVYVYVSGTAGVRPASTMAGCNNTPAAGDNPARWRIDVIKVPVATPEQAAIVSGPRLFTNPQTGAVDGLQNTPPAPTHPSGSGWSPSPVTDACHDITAYPELGLAAGACEGNGILIDISDPVNPVRIDEVSDPNFAYWHSATLSNDGKKVIFTDEWGGGTGARCRTTDQPQWGANAIFDIVDRKMRFASYYKLPVPQTLQENCVAHNGSLIPVPGRDILAQAWYQGGISLLDFTDSANPREIGYFDRGPISPTSIMLGGFWSAYWYNGQVYGSEIARGFDVFGLKPSEDLSAAEIAAAREVRLPEFNAQHQTRTTWAPSFAVARARFDQLARTCTSTVSTRHNGPLTVTGVTCLTGATVSGPVTVRPGASLLALDSTISGPVSASNAAAVHLYGSTVRGPVSITGTKASAAIVQTEISGPVVLTSNRTGTVEPIVADSTVRGPLSCTGNSPAPINLGTANTVQGPVAGQCASLD</sequence>
<dbReference type="InterPro" id="IPR013211">
    <property type="entry name" value="LVIVD"/>
</dbReference>
<reference evidence="3 4" key="1">
    <citation type="submission" date="2021-01" db="EMBL/GenBank/DDBJ databases">
        <title>Whole genome shotgun sequence of Plantactinospora mayteni NBRC 109088.</title>
        <authorList>
            <person name="Komaki H."/>
            <person name="Tamura T."/>
        </authorList>
    </citation>
    <scope>NUCLEOTIDE SEQUENCE [LARGE SCALE GENOMIC DNA]</scope>
    <source>
        <strain evidence="3 4">NBRC 109088</strain>
    </source>
</reference>
<evidence type="ECO:0000256" key="1">
    <source>
        <dbReference type="SAM" id="MobiDB-lite"/>
    </source>
</evidence>
<dbReference type="InterPro" id="IPR006311">
    <property type="entry name" value="TAT_signal"/>
</dbReference>
<feature type="region of interest" description="Disordered" evidence="1">
    <location>
        <begin position="259"/>
        <end position="285"/>
    </location>
</feature>
<dbReference type="EMBL" id="BONX01000036">
    <property type="protein sequence ID" value="GIG98652.1"/>
    <property type="molecule type" value="Genomic_DNA"/>
</dbReference>
<dbReference type="Pfam" id="PF08309">
    <property type="entry name" value="LVIVD"/>
    <property type="match status" value="1"/>
</dbReference>
<dbReference type="SUPFAM" id="SSF75011">
    <property type="entry name" value="3-carboxy-cis,cis-mucoante lactonizing enzyme"/>
    <property type="match status" value="1"/>
</dbReference>
<evidence type="ECO:0000313" key="3">
    <source>
        <dbReference type="EMBL" id="GIG98652.1"/>
    </source>
</evidence>
<keyword evidence="2" id="KW-0732">Signal</keyword>
<comment type="caution">
    <text evidence="3">The sequence shown here is derived from an EMBL/GenBank/DDBJ whole genome shotgun (WGS) entry which is preliminary data.</text>
</comment>
<feature type="signal peptide" evidence="2">
    <location>
        <begin position="1"/>
        <end position="35"/>
    </location>
</feature>
<proteinExistence type="predicted"/>
<feature type="chain" id="PRO_5046772550" description="LVIVD repeat-containing protein" evidence="2">
    <location>
        <begin position="36"/>
        <end position="672"/>
    </location>
</feature>
<accession>A0ABQ4EVL2</accession>